<dbReference type="PANTHER" id="PTHR42720:SF1">
    <property type="entry name" value="GLYCEROL 3-PHOSPHATE OXIDASE"/>
    <property type="match status" value="1"/>
</dbReference>
<feature type="domain" description="BFD-like [2Fe-2S]-binding" evidence="2">
    <location>
        <begin position="400"/>
        <end position="452"/>
    </location>
</feature>
<dbReference type="OrthoDB" id="9801699at2"/>
<dbReference type="SUPFAM" id="SSF51905">
    <property type="entry name" value="FAD/NAD(P)-binding domain"/>
    <property type="match status" value="1"/>
</dbReference>
<evidence type="ECO:0000313" key="3">
    <source>
        <dbReference type="EMBL" id="ANZ45418.1"/>
    </source>
</evidence>
<name>A0A1B2I614_9BACT</name>
<dbReference type="Proteomes" id="UP000093044">
    <property type="component" value="Chromosome"/>
</dbReference>
<evidence type="ECO:0000259" key="2">
    <source>
        <dbReference type="Pfam" id="PF04324"/>
    </source>
</evidence>
<dbReference type="EMBL" id="CP016757">
    <property type="protein sequence ID" value="ANZ45418.1"/>
    <property type="molecule type" value="Genomic_DNA"/>
</dbReference>
<dbReference type="KEGG" id="cpor:BED41_10295"/>
<dbReference type="AlphaFoldDB" id="A0A1B2I614"/>
<organism evidence="3 4">
    <name type="scientific">Cloacibacillus porcorum</name>
    <dbReference type="NCBI Taxonomy" id="1197717"/>
    <lineage>
        <taxon>Bacteria</taxon>
        <taxon>Thermotogati</taxon>
        <taxon>Synergistota</taxon>
        <taxon>Synergistia</taxon>
        <taxon>Synergistales</taxon>
        <taxon>Synergistaceae</taxon>
        <taxon>Cloacibacillus</taxon>
    </lineage>
</organism>
<sequence length="486" mass="52461">MTLKYDVLIIGGGVVGCAVARELSRRRLRIILLEKSSDICAGQSRANTAIVHGGYDAEPGTLKAKYNVAGNTMFGRVCSELEVPYRRNGSLVVSFSESDDPKLGGLLARGEKNGVSGLSIIGAEEIRRREPHLSKAASKALLVESGGIVCPYGLTIAYAENAARNGVTFIRNAAVTGIKKWRDGWHISATAGDFTADAVVNCAGVHSDEINNMVSEEKFYITPRRGEYYIVDKKYTGYFNSAIFQLPTKMGKGILVAPTVDGTLLIGPTAEDIDEREDTRTTRFGLDKVLAGASISWEDIPTRAFITSFAGVRAHCDRDDFIIGEAPDAELFFNAGGVESPGLTSAPAIGCYLAELIAERLSAADNPCFDPTRRAIPSFREMTNVERARAIAANPDYAKVVCRCENVTEAEIRQAIRRPVGARTTDGVKLRVRAGMGRCQAGFCTPRTIGILCEELGLDPLEAAKSSGASRLLSHYLFEKEAKPHA</sequence>
<dbReference type="Gene3D" id="3.50.50.60">
    <property type="entry name" value="FAD/NAD(P)-binding domain"/>
    <property type="match status" value="1"/>
</dbReference>
<feature type="domain" description="FAD dependent oxidoreductase" evidence="1">
    <location>
        <begin position="6"/>
        <end position="356"/>
    </location>
</feature>
<dbReference type="InterPro" id="IPR006076">
    <property type="entry name" value="FAD-dep_OxRdtase"/>
</dbReference>
<dbReference type="InterPro" id="IPR052745">
    <property type="entry name" value="G3P_Oxidase/Oxidoreductase"/>
</dbReference>
<keyword evidence="4" id="KW-1185">Reference proteome</keyword>
<dbReference type="PANTHER" id="PTHR42720">
    <property type="entry name" value="GLYCEROL-3-PHOSPHATE DEHYDROGENASE"/>
    <property type="match status" value="1"/>
</dbReference>
<dbReference type="Pfam" id="PF01266">
    <property type="entry name" value="DAO"/>
    <property type="match status" value="1"/>
</dbReference>
<evidence type="ECO:0000259" key="1">
    <source>
        <dbReference type="Pfam" id="PF01266"/>
    </source>
</evidence>
<dbReference type="InterPro" id="IPR036188">
    <property type="entry name" value="FAD/NAD-bd_sf"/>
</dbReference>
<dbReference type="CDD" id="cd19946">
    <property type="entry name" value="GlpA-like_Fer2_BFD-like"/>
    <property type="match status" value="1"/>
</dbReference>
<protein>
    <submittedName>
        <fullName evidence="3">FAD/NAD(P)-binding oxidoreductase</fullName>
    </submittedName>
</protein>
<dbReference type="InterPro" id="IPR007419">
    <property type="entry name" value="BFD-like_2Fe2S-bd_dom"/>
</dbReference>
<proteinExistence type="predicted"/>
<dbReference type="STRING" id="1197717.BED41_10295"/>
<dbReference type="Gene3D" id="1.10.10.1100">
    <property type="entry name" value="BFD-like [2Fe-2S]-binding domain"/>
    <property type="match status" value="1"/>
</dbReference>
<gene>
    <name evidence="3" type="ORF">BED41_10295</name>
</gene>
<accession>A0A1B2I614</accession>
<dbReference type="Pfam" id="PF04324">
    <property type="entry name" value="Fer2_BFD"/>
    <property type="match status" value="1"/>
</dbReference>
<dbReference type="Gene3D" id="3.30.9.10">
    <property type="entry name" value="D-Amino Acid Oxidase, subunit A, domain 2"/>
    <property type="match status" value="1"/>
</dbReference>
<dbReference type="PROSITE" id="PS51257">
    <property type="entry name" value="PROKAR_LIPOPROTEIN"/>
    <property type="match status" value="1"/>
</dbReference>
<reference evidence="3" key="1">
    <citation type="submission" date="2016-08" db="EMBL/GenBank/DDBJ databases">
        <title>Complete genome of Cloacibacillus porcorum.</title>
        <authorList>
            <person name="Looft T."/>
            <person name="Bayles D.O."/>
            <person name="Alt D.P."/>
        </authorList>
    </citation>
    <scope>NUCLEOTIDE SEQUENCE [LARGE SCALE GENOMIC DNA]</scope>
    <source>
        <strain evidence="3">CL-84</strain>
    </source>
</reference>
<dbReference type="InterPro" id="IPR041854">
    <property type="entry name" value="BFD-like_2Fe2S-bd_dom_sf"/>
</dbReference>
<evidence type="ECO:0000313" key="4">
    <source>
        <dbReference type="Proteomes" id="UP000093044"/>
    </source>
</evidence>